<dbReference type="VEuPathDB" id="FungiDB:PPTG_13778"/>
<dbReference type="EMBL" id="KI680552">
    <property type="protein sequence ID" value="ETL89431.1"/>
    <property type="molecule type" value="Genomic_DNA"/>
</dbReference>
<dbReference type="Proteomes" id="UP000054423">
    <property type="component" value="Unassembled WGS sequence"/>
</dbReference>
<protein>
    <submittedName>
        <fullName evidence="2">Uncharacterized protein</fullName>
    </submittedName>
</protein>
<name>W2KW53_PHYNI</name>
<gene>
    <name evidence="2" type="ORF">L917_11645</name>
</gene>
<proteinExistence type="predicted"/>
<accession>W2KW53</accession>
<evidence type="ECO:0000256" key="1">
    <source>
        <dbReference type="SAM" id="MobiDB-lite"/>
    </source>
</evidence>
<dbReference type="AlphaFoldDB" id="W2KW53"/>
<reference evidence="2" key="1">
    <citation type="submission" date="2013-11" db="EMBL/GenBank/DDBJ databases">
        <title>The Genome Sequence of Phytophthora parasitica CHvinca01.</title>
        <authorList>
            <consortium name="The Broad Institute Genomics Platform"/>
            <person name="Russ C."/>
            <person name="Tyler B."/>
            <person name="Panabieres F."/>
            <person name="Shan W."/>
            <person name="Tripathy S."/>
            <person name="Grunwald N."/>
            <person name="Machado M."/>
            <person name="Johnson C.S."/>
            <person name="Arredondo F."/>
            <person name="Hong C."/>
            <person name="Coffey M."/>
            <person name="Young S.K."/>
            <person name="Zeng Q."/>
            <person name="Gargeya S."/>
            <person name="Fitzgerald M."/>
            <person name="Abouelleil A."/>
            <person name="Alvarado L."/>
            <person name="Chapman S.B."/>
            <person name="Gainer-Dewar J."/>
            <person name="Goldberg J."/>
            <person name="Griggs A."/>
            <person name="Gujja S."/>
            <person name="Hansen M."/>
            <person name="Howarth C."/>
            <person name="Imamovic A."/>
            <person name="Ireland A."/>
            <person name="Larimer J."/>
            <person name="McCowan C."/>
            <person name="Murphy C."/>
            <person name="Pearson M."/>
            <person name="Poon T.W."/>
            <person name="Priest M."/>
            <person name="Roberts A."/>
            <person name="Saif S."/>
            <person name="Shea T."/>
            <person name="Sykes S."/>
            <person name="Wortman J."/>
            <person name="Nusbaum C."/>
            <person name="Birren B."/>
        </authorList>
    </citation>
    <scope>NUCLEOTIDE SEQUENCE [LARGE SCALE GENOMIC DNA]</scope>
    <source>
        <strain evidence="2">CHvinca01</strain>
    </source>
</reference>
<sequence length="181" mass="21275">MIASSTTWLPIPTSHEGCFTVLLKPEAFALLEIVGEATNSSTRGRCYGWESYDDHDNRGSTPTGELWYAVNPPVQRPIEDRMACQTDPERDSTPENHCRFPWRPSQRREYNWICRRNSRRRWRARTTRTLQEGTRRLRYHPGWSIEWIEEDDQEGQRTKETTPTPLLSGQQLRQTTPRSKI</sequence>
<evidence type="ECO:0000313" key="2">
    <source>
        <dbReference type="EMBL" id="ETL89431.1"/>
    </source>
</evidence>
<feature type="region of interest" description="Disordered" evidence="1">
    <location>
        <begin position="150"/>
        <end position="181"/>
    </location>
</feature>
<feature type="compositionally biased region" description="Polar residues" evidence="1">
    <location>
        <begin position="161"/>
        <end position="181"/>
    </location>
</feature>
<organism evidence="2">
    <name type="scientific">Phytophthora nicotianae</name>
    <name type="common">Potato buckeye rot agent</name>
    <name type="synonym">Phytophthora parasitica</name>
    <dbReference type="NCBI Taxonomy" id="4792"/>
    <lineage>
        <taxon>Eukaryota</taxon>
        <taxon>Sar</taxon>
        <taxon>Stramenopiles</taxon>
        <taxon>Oomycota</taxon>
        <taxon>Peronosporomycetes</taxon>
        <taxon>Peronosporales</taxon>
        <taxon>Peronosporaceae</taxon>
        <taxon>Phytophthora</taxon>
    </lineage>
</organism>